<reference evidence="1 2" key="1">
    <citation type="submission" date="2021-05" db="EMBL/GenBank/DDBJ databases">
        <title>Ecology and evolution of chlamydial symbionts of arthropods.</title>
        <authorList>
            <person name="Halter T."/>
            <person name="Sixt B.S."/>
            <person name="Toenshoff E.R."/>
            <person name="Koestlbacher S."/>
            <person name="Schulz F."/>
            <person name="Kostanjsek R."/>
            <person name="Collingro A."/>
            <person name="Hendrickx F."/>
            <person name="Horn M."/>
        </authorList>
    </citation>
    <scope>NUCLEOTIDE SEQUENCE [LARGE SCALE GENOMIC DNA]</scope>
    <source>
        <strain evidence="1 2">15C</strain>
    </source>
</reference>
<evidence type="ECO:0000313" key="1">
    <source>
        <dbReference type="EMBL" id="QZA58746.1"/>
    </source>
</evidence>
<dbReference type="Proteomes" id="UP000822862">
    <property type="component" value="Chromosome"/>
</dbReference>
<accession>A0ABX8YZE5</accession>
<proteinExistence type="predicted"/>
<evidence type="ECO:0000313" key="2">
    <source>
        <dbReference type="Proteomes" id="UP000822862"/>
    </source>
</evidence>
<dbReference type="EMBL" id="CP075585">
    <property type="protein sequence ID" value="QZA58746.1"/>
    <property type="molecule type" value="Genomic_DNA"/>
</dbReference>
<protein>
    <submittedName>
        <fullName evidence="1">Uncharacterized protein</fullName>
    </submittedName>
</protein>
<organism evidence="1 2">
    <name type="scientific">Candidatus Rhabdochlamydia porcellionis</name>
    <dbReference type="NCBI Taxonomy" id="225148"/>
    <lineage>
        <taxon>Bacteria</taxon>
        <taxon>Pseudomonadati</taxon>
        <taxon>Chlamydiota</taxon>
        <taxon>Chlamydiia</taxon>
        <taxon>Parachlamydiales</taxon>
        <taxon>Candidatus Rhabdochlamydiaceae</taxon>
        <taxon>Candidatus Rhabdochlamydia</taxon>
    </lineage>
</organism>
<name>A0ABX8YZE5_9BACT</name>
<sequence>MRRRELGLEVIDTMKTKIAALSFPKGFGISPVLLHLGPVSDALLSSNYFYRIVDISDL</sequence>
<keyword evidence="2" id="KW-1185">Reference proteome</keyword>
<dbReference type="RefSeq" id="WP_194845668.1">
    <property type="nucleotide sequence ID" value="NZ_CP075585.1"/>
</dbReference>
<gene>
    <name evidence="1" type="ORF">RHAB15C_0000625</name>
</gene>